<protein>
    <submittedName>
        <fullName evidence="1">Methyltransferase family protein</fullName>
    </submittedName>
</protein>
<dbReference type="PANTHER" id="PTHR43167:SF1">
    <property type="entry name" value="PUTATIVE (AFU_ORTHOLOGUE AFUA_6G01830)-RELATED"/>
    <property type="match status" value="1"/>
</dbReference>
<dbReference type="Gene3D" id="3.40.50.150">
    <property type="entry name" value="Vaccinia Virus protein VP39"/>
    <property type="match status" value="1"/>
</dbReference>
<evidence type="ECO:0000313" key="2">
    <source>
        <dbReference type="Proteomes" id="UP000294498"/>
    </source>
</evidence>
<dbReference type="Pfam" id="PF13578">
    <property type="entry name" value="Methyltransf_24"/>
    <property type="match status" value="1"/>
</dbReference>
<keyword evidence="1" id="KW-0489">Methyltransferase</keyword>
<proteinExistence type="predicted"/>
<reference evidence="1 2" key="1">
    <citation type="submission" date="2019-03" db="EMBL/GenBank/DDBJ databases">
        <title>Genomic Encyclopedia of Type Strains, Phase IV (KMG-IV): sequencing the most valuable type-strain genomes for metagenomic binning, comparative biology and taxonomic classification.</title>
        <authorList>
            <person name="Goeker M."/>
        </authorList>
    </citation>
    <scope>NUCLEOTIDE SEQUENCE [LARGE SCALE GENOMIC DNA]</scope>
    <source>
        <strain evidence="1 2">DSM 100059</strain>
    </source>
</reference>
<organism evidence="1 2">
    <name type="scientific">Dinghuibacter silviterrae</name>
    <dbReference type="NCBI Taxonomy" id="1539049"/>
    <lineage>
        <taxon>Bacteria</taxon>
        <taxon>Pseudomonadati</taxon>
        <taxon>Bacteroidota</taxon>
        <taxon>Chitinophagia</taxon>
        <taxon>Chitinophagales</taxon>
        <taxon>Chitinophagaceae</taxon>
        <taxon>Dinghuibacter</taxon>
    </lineage>
</organism>
<dbReference type="OrthoDB" id="5464618at2"/>
<gene>
    <name evidence="1" type="ORF">EDB95_3540</name>
</gene>
<keyword evidence="2" id="KW-1185">Reference proteome</keyword>
<name>A0A4R8DE11_9BACT</name>
<dbReference type="GO" id="GO:0008168">
    <property type="term" value="F:methyltransferase activity"/>
    <property type="evidence" value="ECO:0007669"/>
    <property type="project" value="UniProtKB-KW"/>
</dbReference>
<evidence type="ECO:0000313" key="1">
    <source>
        <dbReference type="EMBL" id="TDW95729.1"/>
    </source>
</evidence>
<dbReference type="Proteomes" id="UP000294498">
    <property type="component" value="Unassembled WGS sequence"/>
</dbReference>
<dbReference type="EMBL" id="SODV01000002">
    <property type="protein sequence ID" value="TDW95729.1"/>
    <property type="molecule type" value="Genomic_DNA"/>
</dbReference>
<keyword evidence="1" id="KW-0808">Transferase</keyword>
<sequence length="267" mass="29708">MAYSPLQLAPKYGRYLMTAANGKGHGIHSPFVFDMVTRVFGDKKVYPAYGAIESLRRHLSADRDTTIVIDDLGAGTGGAATQQRRLSSIARTALKPPKFGQLFFRLAQYYKPSTILELGTSLGITTAYLASGNPSASVVTCEGAPAIASVARRTFDTLGLSRIRLVEGNFDDTLGSVLSALSSLDFAYIDGNHRLEPTLRYYRQMQPRLHNESILVFDDIHWSLEMEEAWAAVKADPMVTCTVDLFFIGLVFFRREFHTPQHFTIRF</sequence>
<dbReference type="SUPFAM" id="SSF53335">
    <property type="entry name" value="S-adenosyl-L-methionine-dependent methyltransferases"/>
    <property type="match status" value="1"/>
</dbReference>
<dbReference type="CDD" id="cd02440">
    <property type="entry name" value="AdoMet_MTases"/>
    <property type="match status" value="1"/>
</dbReference>
<comment type="caution">
    <text evidence="1">The sequence shown here is derived from an EMBL/GenBank/DDBJ whole genome shotgun (WGS) entry which is preliminary data.</text>
</comment>
<dbReference type="PANTHER" id="PTHR43167">
    <property type="entry name" value="PUTATIVE (AFU_ORTHOLOGUE AFUA_6G01830)-RELATED"/>
    <property type="match status" value="1"/>
</dbReference>
<dbReference type="GO" id="GO:0032259">
    <property type="term" value="P:methylation"/>
    <property type="evidence" value="ECO:0007669"/>
    <property type="project" value="UniProtKB-KW"/>
</dbReference>
<dbReference type="AlphaFoldDB" id="A0A4R8DE11"/>
<dbReference type="InterPro" id="IPR029063">
    <property type="entry name" value="SAM-dependent_MTases_sf"/>
</dbReference>
<accession>A0A4R8DE11</accession>